<dbReference type="GO" id="GO:0036401">
    <property type="term" value="F:pyrokinin receptor activity"/>
    <property type="evidence" value="ECO:0007669"/>
    <property type="project" value="EnsemblMetazoa"/>
</dbReference>
<dbReference type="Proteomes" id="UP000007801">
    <property type="component" value="Unassembled WGS sequence"/>
</dbReference>
<dbReference type="GO" id="GO:0005886">
    <property type="term" value="C:plasma membrane"/>
    <property type="evidence" value="ECO:0007669"/>
    <property type="project" value="EnsemblMetazoa"/>
</dbReference>
<reference evidence="1 2" key="1">
    <citation type="journal article" date="2007" name="Nature">
        <title>Evolution of genes and genomes on the Drosophila phylogeny.</title>
        <authorList>
            <consortium name="Drosophila 12 Genomes Consortium"/>
            <person name="Clark A.G."/>
            <person name="Eisen M.B."/>
            <person name="Smith D.R."/>
            <person name="Bergman C.M."/>
            <person name="Oliver B."/>
            <person name="Markow T.A."/>
            <person name="Kaufman T.C."/>
            <person name="Kellis M."/>
            <person name="Gelbart W."/>
            <person name="Iyer V.N."/>
            <person name="Pollard D.A."/>
            <person name="Sackton T.B."/>
            <person name="Larracuente A.M."/>
            <person name="Singh N.D."/>
            <person name="Abad J.P."/>
            <person name="Abt D.N."/>
            <person name="Adryan B."/>
            <person name="Aguade M."/>
            <person name="Akashi H."/>
            <person name="Anderson W.W."/>
            <person name="Aquadro C.F."/>
            <person name="Ardell D.H."/>
            <person name="Arguello R."/>
            <person name="Artieri C.G."/>
            <person name="Barbash D.A."/>
            <person name="Barker D."/>
            <person name="Barsanti P."/>
            <person name="Batterham P."/>
            <person name="Batzoglou S."/>
            <person name="Begun D."/>
            <person name="Bhutkar A."/>
            <person name="Blanco E."/>
            <person name="Bosak S.A."/>
            <person name="Bradley R.K."/>
            <person name="Brand A.D."/>
            <person name="Brent M.R."/>
            <person name="Brooks A.N."/>
            <person name="Brown R.H."/>
            <person name="Butlin R.K."/>
            <person name="Caggese C."/>
            <person name="Calvi B.R."/>
            <person name="Bernardo de Carvalho A."/>
            <person name="Caspi A."/>
            <person name="Castrezana S."/>
            <person name="Celniker S.E."/>
            <person name="Chang J.L."/>
            <person name="Chapple C."/>
            <person name="Chatterji S."/>
            <person name="Chinwalla A."/>
            <person name="Civetta A."/>
            <person name="Clifton S.W."/>
            <person name="Comeron J.M."/>
            <person name="Costello J.C."/>
            <person name="Coyne J.A."/>
            <person name="Daub J."/>
            <person name="David R.G."/>
            <person name="Delcher A.L."/>
            <person name="Delehaunty K."/>
            <person name="Do C.B."/>
            <person name="Ebling H."/>
            <person name="Edwards K."/>
            <person name="Eickbush T."/>
            <person name="Evans J.D."/>
            <person name="Filipski A."/>
            <person name="Findeiss S."/>
            <person name="Freyhult E."/>
            <person name="Fulton L."/>
            <person name="Fulton R."/>
            <person name="Garcia A.C."/>
            <person name="Gardiner A."/>
            <person name="Garfield D.A."/>
            <person name="Garvin B.E."/>
            <person name="Gibson G."/>
            <person name="Gilbert D."/>
            <person name="Gnerre S."/>
            <person name="Godfrey J."/>
            <person name="Good R."/>
            <person name="Gotea V."/>
            <person name="Gravely B."/>
            <person name="Greenberg A.J."/>
            <person name="Griffiths-Jones S."/>
            <person name="Gross S."/>
            <person name="Guigo R."/>
            <person name="Gustafson E.A."/>
            <person name="Haerty W."/>
            <person name="Hahn M.W."/>
            <person name="Halligan D.L."/>
            <person name="Halpern A.L."/>
            <person name="Halter G.M."/>
            <person name="Han M.V."/>
            <person name="Heger A."/>
            <person name="Hillier L."/>
            <person name="Hinrichs A.S."/>
            <person name="Holmes I."/>
            <person name="Hoskins R.A."/>
            <person name="Hubisz M.J."/>
            <person name="Hultmark D."/>
            <person name="Huntley M.A."/>
            <person name="Jaffe D.B."/>
            <person name="Jagadeeshan S."/>
            <person name="Jeck W.R."/>
            <person name="Johnson J."/>
            <person name="Jones C.D."/>
            <person name="Jordan W.C."/>
            <person name="Karpen G.H."/>
            <person name="Kataoka E."/>
            <person name="Keightley P.D."/>
            <person name="Kheradpour P."/>
            <person name="Kirkness E.F."/>
            <person name="Koerich L.B."/>
            <person name="Kristiansen K."/>
            <person name="Kudrna D."/>
            <person name="Kulathinal R.J."/>
            <person name="Kumar S."/>
            <person name="Kwok R."/>
            <person name="Lander E."/>
            <person name="Langley C.H."/>
            <person name="Lapoint R."/>
            <person name="Lazzaro B.P."/>
            <person name="Lee S.J."/>
            <person name="Levesque L."/>
            <person name="Li R."/>
            <person name="Lin C.F."/>
            <person name="Lin M.F."/>
            <person name="Lindblad-Toh K."/>
            <person name="Llopart A."/>
            <person name="Long M."/>
            <person name="Low L."/>
            <person name="Lozovsky E."/>
            <person name="Lu J."/>
            <person name="Luo M."/>
            <person name="Machado C.A."/>
            <person name="Makalowski W."/>
            <person name="Marzo M."/>
            <person name="Matsuda M."/>
            <person name="Matzkin L."/>
            <person name="McAllister B."/>
            <person name="McBride C.S."/>
            <person name="McKernan B."/>
            <person name="McKernan K."/>
            <person name="Mendez-Lago M."/>
            <person name="Minx P."/>
            <person name="Mollenhauer M.U."/>
            <person name="Montooth K."/>
            <person name="Mount S.M."/>
            <person name="Mu X."/>
            <person name="Myers E."/>
            <person name="Negre B."/>
            <person name="Newfeld S."/>
            <person name="Nielsen R."/>
            <person name="Noor M.A."/>
            <person name="O'Grady P."/>
            <person name="Pachter L."/>
            <person name="Papaceit M."/>
            <person name="Parisi M.J."/>
            <person name="Parisi M."/>
            <person name="Parts L."/>
            <person name="Pedersen J.S."/>
            <person name="Pesole G."/>
            <person name="Phillippy A.M."/>
            <person name="Ponting C.P."/>
            <person name="Pop M."/>
            <person name="Porcelli D."/>
            <person name="Powell J.R."/>
            <person name="Prohaska S."/>
            <person name="Pruitt K."/>
            <person name="Puig M."/>
            <person name="Quesneville H."/>
            <person name="Ram K.R."/>
            <person name="Rand D."/>
            <person name="Rasmussen M.D."/>
            <person name="Reed L.K."/>
            <person name="Reenan R."/>
            <person name="Reily A."/>
            <person name="Remington K.A."/>
            <person name="Rieger T.T."/>
            <person name="Ritchie M.G."/>
            <person name="Robin C."/>
            <person name="Rogers Y.H."/>
            <person name="Rohde C."/>
            <person name="Rozas J."/>
            <person name="Rubenfield M.J."/>
            <person name="Ruiz A."/>
            <person name="Russo S."/>
            <person name="Salzberg S.L."/>
            <person name="Sanchez-Gracia A."/>
            <person name="Saranga D.J."/>
            <person name="Sato H."/>
            <person name="Schaeffer S.W."/>
            <person name="Schatz M.C."/>
            <person name="Schlenke T."/>
            <person name="Schwartz R."/>
            <person name="Segarra C."/>
            <person name="Singh R.S."/>
            <person name="Sirot L."/>
            <person name="Sirota M."/>
            <person name="Sisneros N.B."/>
            <person name="Smith C.D."/>
            <person name="Smith T.F."/>
            <person name="Spieth J."/>
            <person name="Stage D.E."/>
            <person name="Stark A."/>
            <person name="Stephan W."/>
            <person name="Strausberg R.L."/>
            <person name="Strempel S."/>
            <person name="Sturgill D."/>
            <person name="Sutton G."/>
            <person name="Sutton G.G."/>
            <person name="Tao W."/>
            <person name="Teichmann S."/>
            <person name="Tobari Y.N."/>
            <person name="Tomimura Y."/>
            <person name="Tsolas J.M."/>
            <person name="Valente V.L."/>
            <person name="Venter E."/>
            <person name="Venter J.C."/>
            <person name="Vicario S."/>
            <person name="Vieira F.G."/>
            <person name="Vilella A.J."/>
            <person name="Villasante A."/>
            <person name="Walenz B."/>
            <person name="Wang J."/>
            <person name="Wasserman M."/>
            <person name="Watts T."/>
            <person name="Wilson D."/>
            <person name="Wilson R.K."/>
            <person name="Wing R.A."/>
            <person name="Wolfner M.F."/>
            <person name="Wong A."/>
            <person name="Wong G.K."/>
            <person name="Wu C.I."/>
            <person name="Wu G."/>
            <person name="Yamamoto D."/>
            <person name="Yang H.P."/>
            <person name="Yang S.P."/>
            <person name="Yorke J.A."/>
            <person name="Yoshida K."/>
            <person name="Zdobnov E."/>
            <person name="Zhang P."/>
            <person name="Zhang Y."/>
            <person name="Zimin A.V."/>
            <person name="Baldwin J."/>
            <person name="Abdouelleil A."/>
            <person name="Abdulkadir J."/>
            <person name="Abebe A."/>
            <person name="Abera B."/>
            <person name="Abreu J."/>
            <person name="Acer S.C."/>
            <person name="Aftuck L."/>
            <person name="Alexander A."/>
            <person name="An P."/>
            <person name="Anderson E."/>
            <person name="Anderson S."/>
            <person name="Arachi H."/>
            <person name="Azer M."/>
            <person name="Bachantsang P."/>
            <person name="Barry A."/>
            <person name="Bayul T."/>
            <person name="Berlin A."/>
            <person name="Bessette D."/>
            <person name="Bloom T."/>
            <person name="Blye J."/>
            <person name="Boguslavskiy L."/>
            <person name="Bonnet C."/>
            <person name="Boukhgalter B."/>
            <person name="Bourzgui I."/>
            <person name="Brown A."/>
            <person name="Cahill P."/>
            <person name="Channer S."/>
            <person name="Cheshatsang Y."/>
            <person name="Chuda L."/>
            <person name="Citroen M."/>
            <person name="Collymore A."/>
            <person name="Cooke P."/>
            <person name="Costello M."/>
            <person name="D'Aco K."/>
            <person name="Daza R."/>
            <person name="De Haan G."/>
            <person name="DeGray S."/>
            <person name="DeMaso C."/>
            <person name="Dhargay N."/>
            <person name="Dooley K."/>
            <person name="Dooley E."/>
            <person name="Doricent M."/>
            <person name="Dorje P."/>
            <person name="Dorjee K."/>
            <person name="Dupes A."/>
            <person name="Elong R."/>
            <person name="Falk J."/>
            <person name="Farina A."/>
            <person name="Faro S."/>
            <person name="Ferguson D."/>
            <person name="Fisher S."/>
            <person name="Foley C.D."/>
            <person name="Franke A."/>
            <person name="Friedrich D."/>
            <person name="Gadbois L."/>
            <person name="Gearin G."/>
            <person name="Gearin C.R."/>
            <person name="Giannoukos G."/>
            <person name="Goode T."/>
            <person name="Graham J."/>
            <person name="Grandbois E."/>
            <person name="Grewal S."/>
            <person name="Gyaltsen K."/>
            <person name="Hafez N."/>
            <person name="Hagos B."/>
            <person name="Hall J."/>
            <person name="Henson C."/>
            <person name="Hollinger A."/>
            <person name="Honan T."/>
            <person name="Huard M.D."/>
            <person name="Hughes L."/>
            <person name="Hurhula B."/>
            <person name="Husby M.E."/>
            <person name="Kamat A."/>
            <person name="Kanga B."/>
            <person name="Kashin S."/>
            <person name="Khazanovich D."/>
            <person name="Kisner P."/>
            <person name="Lance K."/>
            <person name="Lara M."/>
            <person name="Lee W."/>
            <person name="Lennon N."/>
            <person name="Letendre F."/>
            <person name="LeVine R."/>
            <person name="Lipovsky A."/>
            <person name="Liu X."/>
            <person name="Liu J."/>
            <person name="Liu S."/>
            <person name="Lokyitsang T."/>
            <person name="Lokyitsang Y."/>
            <person name="Lubonja R."/>
            <person name="Lui A."/>
            <person name="MacDonald P."/>
            <person name="Magnisalis V."/>
            <person name="Maru K."/>
            <person name="Matthews C."/>
            <person name="McCusker W."/>
            <person name="McDonough S."/>
            <person name="Mehta T."/>
            <person name="Meldrim J."/>
            <person name="Meneus L."/>
            <person name="Mihai O."/>
            <person name="Mihalev A."/>
            <person name="Mihova T."/>
            <person name="Mittelman R."/>
            <person name="Mlenga V."/>
            <person name="Montmayeur A."/>
            <person name="Mulrain L."/>
            <person name="Navidi A."/>
            <person name="Naylor J."/>
            <person name="Negash T."/>
            <person name="Nguyen T."/>
            <person name="Nguyen N."/>
            <person name="Nicol R."/>
            <person name="Norbu C."/>
            <person name="Norbu N."/>
            <person name="Novod N."/>
            <person name="O'Neill B."/>
            <person name="Osman S."/>
            <person name="Markiewicz E."/>
            <person name="Oyono O.L."/>
            <person name="Patti C."/>
            <person name="Phunkhang P."/>
            <person name="Pierre F."/>
            <person name="Priest M."/>
            <person name="Raghuraman S."/>
            <person name="Rege F."/>
            <person name="Reyes R."/>
            <person name="Rise C."/>
            <person name="Rogov P."/>
            <person name="Ross K."/>
            <person name="Ryan E."/>
            <person name="Settipalli S."/>
            <person name="Shea T."/>
            <person name="Sherpa N."/>
            <person name="Shi L."/>
            <person name="Shih D."/>
            <person name="Sparrow T."/>
            <person name="Spaulding J."/>
            <person name="Stalker J."/>
            <person name="Stange-Thomann N."/>
            <person name="Stavropoulos S."/>
            <person name="Stone C."/>
            <person name="Strader C."/>
            <person name="Tesfaye S."/>
            <person name="Thomson T."/>
            <person name="Thoulutsang Y."/>
            <person name="Thoulutsang D."/>
            <person name="Topham K."/>
            <person name="Topping I."/>
            <person name="Tsamla T."/>
            <person name="Vassiliev H."/>
            <person name="Vo A."/>
            <person name="Wangchuk T."/>
            <person name="Wangdi T."/>
            <person name="Weiand M."/>
            <person name="Wilkinson J."/>
            <person name="Wilson A."/>
            <person name="Yadav S."/>
            <person name="Young G."/>
            <person name="Yu Q."/>
            <person name="Zembek L."/>
            <person name="Zhong D."/>
            <person name="Zimmer A."/>
            <person name="Zwirko Z."/>
            <person name="Jaffe D.B."/>
            <person name="Alvarez P."/>
            <person name="Brockman W."/>
            <person name="Butler J."/>
            <person name="Chin C."/>
            <person name="Gnerre S."/>
            <person name="Grabherr M."/>
            <person name="Kleber M."/>
            <person name="Mauceli E."/>
            <person name="MacCallum I."/>
        </authorList>
    </citation>
    <scope>NUCLEOTIDE SEQUENCE [LARGE SCALE GENOMIC DNA]</scope>
    <source>
        <strain evidence="2">Tucson 14024-0371.13</strain>
    </source>
</reference>
<dbReference type="EMBL" id="CH902617">
    <property type="protein sequence ID" value="KPU79286.1"/>
    <property type="molecule type" value="Genomic_DNA"/>
</dbReference>
<organism evidence="1 2">
    <name type="scientific">Drosophila ananassae</name>
    <name type="common">Fruit fly</name>
    <dbReference type="NCBI Taxonomy" id="7217"/>
    <lineage>
        <taxon>Eukaryota</taxon>
        <taxon>Metazoa</taxon>
        <taxon>Ecdysozoa</taxon>
        <taxon>Arthropoda</taxon>
        <taxon>Hexapoda</taxon>
        <taxon>Insecta</taxon>
        <taxon>Pterygota</taxon>
        <taxon>Neoptera</taxon>
        <taxon>Endopterygota</taxon>
        <taxon>Diptera</taxon>
        <taxon>Brachycera</taxon>
        <taxon>Muscomorpha</taxon>
        <taxon>Ephydroidea</taxon>
        <taxon>Drosophilidae</taxon>
        <taxon>Drosophila</taxon>
        <taxon>Sophophora</taxon>
    </lineage>
</organism>
<keyword evidence="2" id="KW-1185">Reference proteome</keyword>
<dbReference type="OrthoDB" id="5950040at2759"/>
<proteinExistence type="predicted"/>
<name>A0A0P8ZX28_DROAN</name>
<evidence type="ECO:0000313" key="2">
    <source>
        <dbReference type="Proteomes" id="UP000007801"/>
    </source>
</evidence>
<evidence type="ECO:0000313" key="1">
    <source>
        <dbReference type="EMBL" id="KPU79286.1"/>
    </source>
</evidence>
<dbReference type="InParanoid" id="A0A0P8ZX28"/>
<dbReference type="AlphaFoldDB" id="A0A0P8ZX28"/>
<protein>
    <submittedName>
        <fullName evidence="1">Uncharacterized protein</fullName>
    </submittedName>
</protein>
<gene>
    <name evidence="1" type="primary">Dana\GF26664</name>
    <name evidence="1" type="ORF">GF26664</name>
</gene>
<sequence length="55" mass="6208">MERSPTQEKGDGYSYCKYGIHLPSAWSSPRTRLTAACQFLRMPGCEWSVPGLSRN</sequence>
<accession>A0A0P8ZX28</accession>